<evidence type="ECO:0008006" key="4">
    <source>
        <dbReference type="Google" id="ProtNLM"/>
    </source>
</evidence>
<dbReference type="Pfam" id="PF01663">
    <property type="entry name" value="Phosphodiest"/>
    <property type="match status" value="1"/>
</dbReference>
<dbReference type="InterPro" id="IPR017850">
    <property type="entry name" value="Alkaline_phosphatase_core_sf"/>
</dbReference>
<dbReference type="InterPro" id="IPR002591">
    <property type="entry name" value="Phosphodiest/P_Trfase"/>
</dbReference>
<protein>
    <recommendedName>
        <fullName evidence="4">Type I phosphodiesterase / nucleotide pyrophosphatase</fullName>
    </recommendedName>
</protein>
<name>A0A0F7IEJ8_9EURY</name>
<dbReference type="PANTHER" id="PTHR10151:SF120">
    <property type="entry name" value="BIS(5'-ADENOSYL)-TRIPHOSPHATASE"/>
    <property type="match status" value="1"/>
</dbReference>
<gene>
    <name evidence="2" type="ORF">GAH_01289</name>
</gene>
<reference evidence="2 3" key="1">
    <citation type="submission" date="2015-04" db="EMBL/GenBank/DDBJ databases">
        <title>The complete genome sequence of the hyperthermophilic, obligate iron-reducing archaeon Geoglobus ahangari strain 234T.</title>
        <authorList>
            <person name="Manzella M.P."/>
            <person name="Holmes D.E."/>
            <person name="Rocheleau J.M."/>
            <person name="Chung A."/>
            <person name="Reguera G."/>
            <person name="Kashefi K."/>
        </authorList>
    </citation>
    <scope>NUCLEOTIDE SEQUENCE [LARGE SCALE GENOMIC DNA]</scope>
    <source>
        <strain evidence="2 3">234</strain>
    </source>
</reference>
<dbReference type="InParanoid" id="A0A0F7IEJ8"/>
<dbReference type="AlphaFoldDB" id="A0A0F7IEJ8"/>
<organism evidence="2 3">
    <name type="scientific">Geoglobus ahangari</name>
    <dbReference type="NCBI Taxonomy" id="113653"/>
    <lineage>
        <taxon>Archaea</taxon>
        <taxon>Methanobacteriati</taxon>
        <taxon>Methanobacteriota</taxon>
        <taxon>Archaeoglobi</taxon>
        <taxon>Archaeoglobales</taxon>
        <taxon>Archaeoglobaceae</taxon>
        <taxon>Geoglobus</taxon>
    </lineage>
</organism>
<dbReference type="STRING" id="113653.GAH_01289"/>
<dbReference type="Gene3D" id="3.40.720.10">
    <property type="entry name" value="Alkaline Phosphatase, subunit A"/>
    <property type="match status" value="1"/>
</dbReference>
<proteinExistence type="predicted"/>
<dbReference type="HOGENOM" id="CLU_600793_0_0_2"/>
<keyword evidence="3" id="KW-1185">Reference proteome</keyword>
<dbReference type="EMBL" id="CP011267">
    <property type="protein sequence ID" value="AKG91409.1"/>
    <property type="molecule type" value="Genomic_DNA"/>
</dbReference>
<keyword evidence="1" id="KW-0175">Coiled coil</keyword>
<feature type="coiled-coil region" evidence="1">
    <location>
        <begin position="233"/>
        <end position="260"/>
    </location>
</feature>
<evidence type="ECO:0000256" key="1">
    <source>
        <dbReference type="SAM" id="Coils"/>
    </source>
</evidence>
<evidence type="ECO:0000313" key="2">
    <source>
        <dbReference type="EMBL" id="AKG91409.1"/>
    </source>
</evidence>
<evidence type="ECO:0000313" key="3">
    <source>
        <dbReference type="Proteomes" id="UP000034723"/>
    </source>
</evidence>
<accession>A0A0F7IEJ8</accession>
<dbReference type="SUPFAM" id="SSF53649">
    <property type="entry name" value="Alkaline phosphatase-like"/>
    <property type="match status" value="1"/>
</dbReference>
<dbReference type="GO" id="GO:0016787">
    <property type="term" value="F:hydrolase activity"/>
    <property type="evidence" value="ECO:0007669"/>
    <property type="project" value="UniProtKB-ARBA"/>
</dbReference>
<sequence>MKVMLTVIIDGVNREVYEKLLKSGKLPAIEELTKSAVNIRNCYSSFPSATVTGHTSIATSSLPSTHGIVGQAWFDRERREYIGYDFEITMPDNWIDAKANLNDRHILGETWFHRAKRMGFRTFSADLVRKGADLKMSFILPGEDRDIAIPKKLFFLRRFAKHTSVKRASVAKKLLLKAFPFHVLQHEVVTRNAIKAVKAGYNFGIVWFMETDASSHIYGPESMEGIEGKPYMYDSFEDAMRDADEEIAKLKRALRDYELYINITTDHGQSRLCESEDCHVSLSAEMEEQGINAFTRIDPHEYETRVGRKAQVVVAPSGPRMAHIYLLDRGISVDVQDFLRDCRAVEFVFWREGREIFVDDGREVSRLEEYEFGKDYPRAAERVRGLLESERSGDFVVTARKGYEFQVSSYKGAHGGLNAEDSTGFAVIHGSRYREEWMEEGLITDVLRIALSRFENS</sequence>
<dbReference type="Proteomes" id="UP000034723">
    <property type="component" value="Chromosome"/>
</dbReference>
<dbReference type="OrthoDB" id="33550at2157"/>
<dbReference type="PANTHER" id="PTHR10151">
    <property type="entry name" value="ECTONUCLEOTIDE PYROPHOSPHATASE/PHOSPHODIESTERASE"/>
    <property type="match status" value="1"/>
</dbReference>
<dbReference type="KEGG" id="gah:GAH_01289"/>
<dbReference type="PATRIC" id="fig|113653.22.peg.1273"/>